<dbReference type="Pfam" id="PF07690">
    <property type="entry name" value="MFS_1"/>
    <property type="match status" value="1"/>
</dbReference>
<dbReference type="HOGENOM" id="CLU_001265_1_2_1"/>
<evidence type="ECO:0000259" key="4">
    <source>
        <dbReference type="PROSITE" id="PS50850"/>
    </source>
</evidence>
<keyword evidence="3" id="KW-0472">Membrane</keyword>
<feature type="transmembrane region" description="Helical" evidence="3">
    <location>
        <begin position="202"/>
        <end position="218"/>
    </location>
</feature>
<accession>W9BZZ3</accession>
<evidence type="ECO:0000256" key="1">
    <source>
        <dbReference type="ARBA" id="ARBA00004141"/>
    </source>
</evidence>
<evidence type="ECO:0000313" key="5">
    <source>
        <dbReference type="EMBL" id="ESZ90147.1"/>
    </source>
</evidence>
<organism evidence="5 6">
    <name type="scientific">Sclerotinia borealis (strain F-4128)</name>
    <dbReference type="NCBI Taxonomy" id="1432307"/>
    <lineage>
        <taxon>Eukaryota</taxon>
        <taxon>Fungi</taxon>
        <taxon>Dikarya</taxon>
        <taxon>Ascomycota</taxon>
        <taxon>Pezizomycotina</taxon>
        <taxon>Leotiomycetes</taxon>
        <taxon>Helotiales</taxon>
        <taxon>Sclerotiniaceae</taxon>
        <taxon>Sclerotinia</taxon>
    </lineage>
</organism>
<dbReference type="PANTHER" id="PTHR11360">
    <property type="entry name" value="MONOCARBOXYLATE TRANSPORTER"/>
    <property type="match status" value="1"/>
</dbReference>
<dbReference type="InterPro" id="IPR050327">
    <property type="entry name" value="Proton-linked_MCT"/>
</dbReference>
<dbReference type="InterPro" id="IPR011701">
    <property type="entry name" value="MFS"/>
</dbReference>
<feature type="transmembrane region" description="Helical" evidence="3">
    <location>
        <begin position="139"/>
        <end position="157"/>
    </location>
</feature>
<dbReference type="SUPFAM" id="SSF103473">
    <property type="entry name" value="MFS general substrate transporter"/>
    <property type="match status" value="1"/>
</dbReference>
<dbReference type="PANTHER" id="PTHR11360:SF287">
    <property type="entry name" value="MFS MONOCARBOXYLATE TRANSPORTER"/>
    <property type="match status" value="1"/>
</dbReference>
<dbReference type="Gene3D" id="1.20.1250.20">
    <property type="entry name" value="MFS general substrate transporter like domains"/>
    <property type="match status" value="1"/>
</dbReference>
<feature type="transmembrane region" description="Helical" evidence="3">
    <location>
        <begin position="243"/>
        <end position="265"/>
    </location>
</feature>
<dbReference type="InterPro" id="IPR020846">
    <property type="entry name" value="MFS_dom"/>
</dbReference>
<dbReference type="OrthoDB" id="2213137at2759"/>
<comment type="subcellular location">
    <subcellularLocation>
        <location evidence="1">Membrane</location>
        <topology evidence="1">Multi-pass membrane protein</topology>
    </subcellularLocation>
</comment>
<comment type="similarity">
    <text evidence="2">Belongs to the major facilitator superfamily. Monocarboxylate porter (TC 2.A.1.13) family.</text>
</comment>
<dbReference type="GO" id="GO:0022857">
    <property type="term" value="F:transmembrane transporter activity"/>
    <property type="evidence" value="ECO:0007669"/>
    <property type="project" value="InterPro"/>
</dbReference>
<dbReference type="GO" id="GO:0016020">
    <property type="term" value="C:membrane"/>
    <property type="evidence" value="ECO:0007669"/>
    <property type="project" value="UniProtKB-SubCell"/>
</dbReference>
<dbReference type="InterPro" id="IPR036259">
    <property type="entry name" value="MFS_trans_sf"/>
</dbReference>
<feature type="transmembrane region" description="Helical" evidence="3">
    <location>
        <begin position="277"/>
        <end position="297"/>
    </location>
</feature>
<dbReference type="EMBL" id="AYSA01000687">
    <property type="protein sequence ID" value="ESZ90147.1"/>
    <property type="molecule type" value="Genomic_DNA"/>
</dbReference>
<evidence type="ECO:0000256" key="2">
    <source>
        <dbReference type="ARBA" id="ARBA00006727"/>
    </source>
</evidence>
<keyword evidence="3" id="KW-0812">Transmembrane</keyword>
<protein>
    <submittedName>
        <fullName evidence="5">Putative MFS monocarboxylate transporter</fullName>
    </submittedName>
</protein>
<evidence type="ECO:0000313" key="6">
    <source>
        <dbReference type="Proteomes" id="UP000019487"/>
    </source>
</evidence>
<feature type="transmembrane region" description="Helical" evidence="3">
    <location>
        <begin position="410"/>
        <end position="433"/>
    </location>
</feature>
<gene>
    <name evidence="5" type="ORF">SBOR_9466</name>
</gene>
<keyword evidence="6" id="KW-1185">Reference proteome</keyword>
<feature type="domain" description="Major facilitator superfamily (MFS) profile" evidence="4">
    <location>
        <begin position="243"/>
        <end position="438"/>
    </location>
</feature>
<proteinExistence type="inferred from homology"/>
<dbReference type="AlphaFoldDB" id="W9BZZ3"/>
<comment type="caution">
    <text evidence="5">The sequence shown here is derived from an EMBL/GenBank/DDBJ whole genome shotgun (WGS) entry which is preliminary data.</text>
</comment>
<feature type="transmembrane region" description="Helical" evidence="3">
    <location>
        <begin position="334"/>
        <end position="356"/>
    </location>
</feature>
<sequence length="438" mass="47288">MEKITGSGADECKVQVTVTVLEGIRDLEKGPTGSDNAEGSDIPRADGGIDAWLFLAACFDSTCTFNQDLNIQMPRRRRKAHNKPGFPFAFGVFQTYYSTHPPFDEHADSIAITGSCATGITLIAASFATQVWHLIVTQGVLYAIGGSLLYSPTMFYLDQWFVKRKGLALGVMWSGVGTSGLIFPFLLSYLVDKYGFRCTLRIWAVILLLLCCPLIYYIKPRIPATYPSEPPSNPSYTFLKSPIFWFLQAANILSSLGFFSPSIYLSSYSASLSFSPITGTALIALLNSFSVIGAISLGHLSDIRHITTVILLSSVLSALSVFLLWGISTSLPSLIFFTIIYGIFAGGWTAIWAGMIREVQRTDQKAGFGVLMGLFSAGRGVGSVACGPVTEWLVGLGGLDGVKGGYGTEYGMVIVFTGVSATCGLIGIGARFWKMERA</sequence>
<dbReference type="Proteomes" id="UP000019487">
    <property type="component" value="Unassembled WGS sequence"/>
</dbReference>
<feature type="transmembrane region" description="Helical" evidence="3">
    <location>
        <begin position="309"/>
        <end position="328"/>
    </location>
</feature>
<name>W9BZZ3_SCLBF</name>
<feature type="transmembrane region" description="Helical" evidence="3">
    <location>
        <begin position="169"/>
        <end position="190"/>
    </location>
</feature>
<dbReference type="PROSITE" id="PS50850">
    <property type="entry name" value="MFS"/>
    <property type="match status" value="1"/>
</dbReference>
<reference evidence="5 6" key="1">
    <citation type="journal article" date="2014" name="Genome Announc.">
        <title>Draft genome sequence of Sclerotinia borealis, a psychrophilic plant pathogenic fungus.</title>
        <authorList>
            <person name="Mardanov A.V."/>
            <person name="Beletsky A.V."/>
            <person name="Kadnikov V.V."/>
            <person name="Ignatov A.N."/>
            <person name="Ravin N.V."/>
        </authorList>
    </citation>
    <scope>NUCLEOTIDE SEQUENCE [LARGE SCALE GENOMIC DNA]</scope>
    <source>
        <strain evidence="6">F-4157</strain>
    </source>
</reference>
<keyword evidence="3" id="KW-1133">Transmembrane helix</keyword>
<evidence type="ECO:0000256" key="3">
    <source>
        <dbReference type="SAM" id="Phobius"/>
    </source>
</evidence>